<dbReference type="PANTHER" id="PTHR45749">
    <property type="match status" value="1"/>
</dbReference>
<dbReference type="Proteomes" id="UP001152320">
    <property type="component" value="Chromosome 10"/>
</dbReference>
<feature type="compositionally biased region" description="Polar residues" evidence="1">
    <location>
        <begin position="53"/>
        <end position="67"/>
    </location>
</feature>
<evidence type="ECO:0000259" key="2">
    <source>
        <dbReference type="SMART" id="SM00597"/>
    </source>
</evidence>
<proteinExistence type="predicted"/>
<evidence type="ECO:0000256" key="1">
    <source>
        <dbReference type="SAM" id="MobiDB-lite"/>
    </source>
</evidence>
<dbReference type="EMBL" id="JAIZAY010000010">
    <property type="protein sequence ID" value="KAJ8034360.1"/>
    <property type="molecule type" value="Genomic_DNA"/>
</dbReference>
<dbReference type="SMART" id="SM00597">
    <property type="entry name" value="ZnF_TTF"/>
    <property type="match status" value="1"/>
</dbReference>
<feature type="domain" description="TTF-type" evidence="2">
    <location>
        <begin position="134"/>
        <end position="222"/>
    </location>
</feature>
<feature type="region of interest" description="Disordered" evidence="1">
    <location>
        <begin position="23"/>
        <end position="122"/>
    </location>
</feature>
<sequence length="339" mass="39392">MKNTPRTLYDNIKAASTCEASIIGTGSSSLLPPQPTPDRDKPQEPRLQKDTQTRNVQIPQQPQSSQEAHSEEATQTQQKQQTRLQEESLRPPPSQEAGQATPPQPTTQNEQPFVSDRPLQPFDFDFPKRQFGQQCRSFQSSWFKEFPWLSYDQSCDRVTCFICAKQNKASSLQVARNKEQTFITEGFYNWKKALLRFREHQNSNCHRIAFEQEVTIPATCRNVLDMCFEATKMKMEGRRQYLIKIIECLQFLGRQGIPIQGNTEDQSNFIQLLRLRARDNPFISKWVNSESETVRPKKEEKYTSHDIQNEIFEIMAHNVIRDIVQDIRTQSGFYSFISD</sequence>
<dbReference type="AlphaFoldDB" id="A0A9Q1BX32"/>
<evidence type="ECO:0000313" key="3">
    <source>
        <dbReference type="EMBL" id="KAJ8034360.1"/>
    </source>
</evidence>
<dbReference type="OrthoDB" id="5978154at2759"/>
<name>A0A9Q1BX32_HOLLE</name>
<dbReference type="InterPro" id="IPR006580">
    <property type="entry name" value="Znf_TTF"/>
</dbReference>
<feature type="compositionally biased region" description="Low complexity" evidence="1">
    <location>
        <begin position="73"/>
        <end position="83"/>
    </location>
</feature>
<keyword evidence="4" id="KW-1185">Reference proteome</keyword>
<dbReference type="PANTHER" id="PTHR45749:SF14">
    <property type="entry name" value="TTF-TYPE DOMAIN-CONTAINING PROTEIN"/>
    <property type="match status" value="1"/>
</dbReference>
<reference evidence="3" key="1">
    <citation type="submission" date="2021-10" db="EMBL/GenBank/DDBJ databases">
        <title>Tropical sea cucumber genome reveals ecological adaptation and Cuvierian tubules defense mechanism.</title>
        <authorList>
            <person name="Chen T."/>
        </authorList>
    </citation>
    <scope>NUCLEOTIDE SEQUENCE</scope>
    <source>
        <strain evidence="3">Nanhai2018</strain>
        <tissue evidence="3">Muscle</tissue>
    </source>
</reference>
<feature type="compositionally biased region" description="Basic and acidic residues" evidence="1">
    <location>
        <begin position="37"/>
        <end position="52"/>
    </location>
</feature>
<protein>
    <submittedName>
        <fullName evidence="3">Zinc finger MYM-type protein 1</fullName>
    </submittedName>
</protein>
<comment type="caution">
    <text evidence="3">The sequence shown here is derived from an EMBL/GenBank/DDBJ whole genome shotgun (WGS) entry which is preliminary data.</text>
</comment>
<accession>A0A9Q1BX32</accession>
<evidence type="ECO:0000313" key="4">
    <source>
        <dbReference type="Proteomes" id="UP001152320"/>
    </source>
</evidence>
<organism evidence="3 4">
    <name type="scientific">Holothuria leucospilota</name>
    <name type="common">Black long sea cucumber</name>
    <name type="synonym">Mertensiothuria leucospilota</name>
    <dbReference type="NCBI Taxonomy" id="206669"/>
    <lineage>
        <taxon>Eukaryota</taxon>
        <taxon>Metazoa</taxon>
        <taxon>Echinodermata</taxon>
        <taxon>Eleutherozoa</taxon>
        <taxon>Echinozoa</taxon>
        <taxon>Holothuroidea</taxon>
        <taxon>Aspidochirotacea</taxon>
        <taxon>Aspidochirotida</taxon>
        <taxon>Holothuriidae</taxon>
        <taxon>Holothuria</taxon>
    </lineage>
</organism>
<gene>
    <name evidence="3" type="ORF">HOLleu_21158</name>
</gene>